<proteinExistence type="inferred from homology"/>
<dbReference type="InterPro" id="IPR006037">
    <property type="entry name" value="RCK_C"/>
</dbReference>
<evidence type="ECO:0000256" key="4">
    <source>
        <dbReference type="ARBA" id="ARBA00022538"/>
    </source>
</evidence>
<dbReference type="PROSITE" id="PS51202">
    <property type="entry name" value="RCK_C"/>
    <property type="match status" value="1"/>
</dbReference>
<keyword evidence="4" id="KW-0633">Potassium transport</keyword>
<dbReference type="InterPro" id="IPR038770">
    <property type="entry name" value="Na+/solute_symporter_sf"/>
</dbReference>
<reference evidence="11 12" key="1">
    <citation type="submission" date="2020-02" db="EMBL/GenBank/DDBJ databases">
        <title>Out from the shadows clarifying the taxonomy of the family Cryomorphaceae and related taxa by utilizing the GTDB taxonomic framework.</title>
        <authorList>
            <person name="Bowman J.P."/>
        </authorList>
    </citation>
    <scope>NUCLEOTIDE SEQUENCE [LARGE SCALE GENOMIC DNA]</scope>
    <source>
        <strain evidence="11 12">QSSC 1-22</strain>
    </source>
</reference>
<dbReference type="GO" id="GO:0016020">
    <property type="term" value="C:membrane"/>
    <property type="evidence" value="ECO:0007669"/>
    <property type="project" value="UniProtKB-SubCell"/>
</dbReference>
<feature type="transmembrane region" description="Helical" evidence="8">
    <location>
        <begin position="122"/>
        <end position="142"/>
    </location>
</feature>
<feature type="domain" description="RCK C-terminal" evidence="10">
    <location>
        <begin position="589"/>
        <end position="668"/>
    </location>
</feature>
<feature type="transmembrane region" description="Helical" evidence="8">
    <location>
        <begin position="299"/>
        <end position="324"/>
    </location>
</feature>
<feature type="transmembrane region" description="Helical" evidence="8">
    <location>
        <begin position="93"/>
        <end position="116"/>
    </location>
</feature>
<evidence type="ECO:0000259" key="9">
    <source>
        <dbReference type="PROSITE" id="PS51201"/>
    </source>
</evidence>
<dbReference type="Proteomes" id="UP000486602">
    <property type="component" value="Unassembled WGS sequence"/>
</dbReference>
<dbReference type="PROSITE" id="PS51201">
    <property type="entry name" value="RCK_N"/>
    <property type="match status" value="1"/>
</dbReference>
<accession>A0A7K3WVH4</accession>
<evidence type="ECO:0000313" key="11">
    <source>
        <dbReference type="EMBL" id="NEN25660.1"/>
    </source>
</evidence>
<name>A0A7K3WVH4_9FLAO</name>
<dbReference type="EMBL" id="JAAGVY010000067">
    <property type="protein sequence ID" value="NEN25660.1"/>
    <property type="molecule type" value="Genomic_DNA"/>
</dbReference>
<keyword evidence="7 8" id="KW-0472">Membrane</keyword>
<dbReference type="GO" id="GO:1902600">
    <property type="term" value="P:proton transmembrane transport"/>
    <property type="evidence" value="ECO:0007669"/>
    <property type="project" value="InterPro"/>
</dbReference>
<dbReference type="SUPFAM" id="SSF51735">
    <property type="entry name" value="NAD(P)-binding Rossmann-fold domains"/>
    <property type="match status" value="1"/>
</dbReference>
<feature type="transmembrane region" description="Helical" evidence="8">
    <location>
        <begin position="330"/>
        <end position="350"/>
    </location>
</feature>
<evidence type="ECO:0000256" key="6">
    <source>
        <dbReference type="ARBA" id="ARBA00022989"/>
    </source>
</evidence>
<dbReference type="GO" id="GO:0015297">
    <property type="term" value="F:antiporter activity"/>
    <property type="evidence" value="ECO:0007669"/>
    <property type="project" value="InterPro"/>
</dbReference>
<evidence type="ECO:0000256" key="2">
    <source>
        <dbReference type="ARBA" id="ARBA00005551"/>
    </source>
</evidence>
<gene>
    <name evidence="11" type="ORF">G3O08_19380</name>
</gene>
<evidence type="ECO:0000256" key="7">
    <source>
        <dbReference type="ARBA" id="ARBA00023136"/>
    </source>
</evidence>
<evidence type="ECO:0000259" key="10">
    <source>
        <dbReference type="PROSITE" id="PS51202"/>
    </source>
</evidence>
<keyword evidence="3" id="KW-0813">Transport</keyword>
<dbReference type="Pfam" id="PF00999">
    <property type="entry name" value="Na_H_Exchanger"/>
    <property type="match status" value="1"/>
</dbReference>
<feature type="transmembrane region" description="Helical" evidence="8">
    <location>
        <begin position="272"/>
        <end position="292"/>
    </location>
</feature>
<dbReference type="GO" id="GO:0006813">
    <property type="term" value="P:potassium ion transport"/>
    <property type="evidence" value="ECO:0007669"/>
    <property type="project" value="UniProtKB-KW"/>
</dbReference>
<evidence type="ECO:0000256" key="8">
    <source>
        <dbReference type="SAM" id="Phobius"/>
    </source>
</evidence>
<comment type="similarity">
    <text evidence="2">Belongs to the monovalent cation:proton antiporter 2 (CPA2) transporter (TC 2.A.37) family.</text>
</comment>
<dbReference type="Gene3D" id="3.40.50.720">
    <property type="entry name" value="NAD(P)-binding Rossmann-like Domain"/>
    <property type="match status" value="1"/>
</dbReference>
<keyword evidence="4" id="KW-0406">Ion transport</keyword>
<feature type="transmembrane region" description="Helical" evidence="8">
    <location>
        <begin position="362"/>
        <end position="381"/>
    </location>
</feature>
<feature type="transmembrane region" description="Helical" evidence="8">
    <location>
        <begin position="62"/>
        <end position="81"/>
    </location>
</feature>
<dbReference type="PANTHER" id="PTHR42751">
    <property type="entry name" value="SODIUM/HYDROGEN EXCHANGER FAMILY/TRKA DOMAIN PROTEIN"/>
    <property type="match status" value="1"/>
</dbReference>
<evidence type="ECO:0000256" key="3">
    <source>
        <dbReference type="ARBA" id="ARBA00022448"/>
    </source>
</evidence>
<keyword evidence="12" id="KW-1185">Reference proteome</keyword>
<evidence type="ECO:0000256" key="1">
    <source>
        <dbReference type="ARBA" id="ARBA00004141"/>
    </source>
</evidence>
<dbReference type="RefSeq" id="WP_163287110.1">
    <property type="nucleotide sequence ID" value="NZ_JAAGVY010000067.1"/>
</dbReference>
<feature type="transmembrane region" description="Helical" evidence="8">
    <location>
        <begin position="12"/>
        <end position="30"/>
    </location>
</feature>
<keyword evidence="4" id="KW-0630">Potassium</keyword>
<keyword evidence="5 8" id="KW-0812">Transmembrane</keyword>
<dbReference type="InterPro" id="IPR003148">
    <property type="entry name" value="RCK_N"/>
</dbReference>
<dbReference type="AlphaFoldDB" id="A0A7K3WVH4"/>
<feature type="transmembrane region" description="Helical" evidence="8">
    <location>
        <begin position="37"/>
        <end position="56"/>
    </location>
</feature>
<dbReference type="InterPro" id="IPR036291">
    <property type="entry name" value="NAD(P)-bd_dom_sf"/>
</dbReference>
<dbReference type="Gene3D" id="1.20.1530.20">
    <property type="match status" value="1"/>
</dbReference>
<protein>
    <submittedName>
        <fullName evidence="11">Potassium transporter KefB</fullName>
    </submittedName>
</protein>
<feature type="transmembrane region" description="Helical" evidence="8">
    <location>
        <begin position="224"/>
        <end position="252"/>
    </location>
</feature>
<evidence type="ECO:0000256" key="5">
    <source>
        <dbReference type="ARBA" id="ARBA00022692"/>
    </source>
</evidence>
<feature type="domain" description="RCK N-terminal" evidence="9">
    <location>
        <begin position="421"/>
        <end position="538"/>
    </location>
</feature>
<sequence>MILLASATEIPFLTEIMVILGLSILVIYIFQKLNMPAVLGFLATGVMFGPHALGFVQSGEEIEMLSEIGVILLLFIIGLEFSIKSLVSMKKVVLVGGSMQVGLTILLSGLIAYFLGFGMNEAVFLGFLISLSSTAIVLKVLQDKGLMRTPQGRIALGILIFQDVIVVPMMLLTPILAGLDSNVAMSLFILLIKVILVIGLVYVSARHLVPRLLHEIARTRSRELFLITIIVICFSVAYFTSIMGLSLALGAFMAGLSISESEYSHQATGLIIPFREIFTSFFFVSIGMLLDLDFVIHNLALVALFTFGVFIIKFGIIVLSTLALKYPLKTGIVAGFSLFQVGEFAFILSRSGLETGLLNDNTYQYFLSVSILTMGMTPFLIDYGDKLAANLLRTPFKKLAFMENAVGNVVETDTDDLDELQGHLIIIGYGTNGHNAARTARKAEIPYVILEMDADLVKKAKDKGEPILFGDAKNTHILDHVRIHRARVAVVAVSDHHDALVIVSQIRELSKTVHVVIRAKTIAQSEELLIGGASEAISEEFEASVEVFARMLNQFLVSNDEIDDYIETIRDETYSAIHSNYHVYKRNAVEIAKLKTANIHIDRHSLFSEKHLCETKIFDENKVRVVGILRNGKLKKNFTGDTILREDDEVIITGSELNINFFMNQWEELNAKKMPDLDEVSGI</sequence>
<feature type="transmembrane region" description="Helical" evidence="8">
    <location>
        <begin position="183"/>
        <end position="203"/>
    </location>
</feature>
<organism evidence="11 12">
    <name type="scientific">Cryomorpha ignava</name>
    <dbReference type="NCBI Taxonomy" id="101383"/>
    <lineage>
        <taxon>Bacteria</taxon>
        <taxon>Pseudomonadati</taxon>
        <taxon>Bacteroidota</taxon>
        <taxon>Flavobacteriia</taxon>
        <taxon>Flavobacteriales</taxon>
        <taxon>Cryomorphaceae</taxon>
        <taxon>Cryomorpha</taxon>
    </lineage>
</organism>
<dbReference type="PANTHER" id="PTHR42751:SF3">
    <property type="entry name" value="SODIUM_GLUTAMATE SYMPORTER"/>
    <property type="match status" value="1"/>
</dbReference>
<comment type="subcellular location">
    <subcellularLocation>
        <location evidence="1">Membrane</location>
        <topology evidence="1">Multi-pass membrane protein</topology>
    </subcellularLocation>
</comment>
<dbReference type="SUPFAM" id="SSF116726">
    <property type="entry name" value="TrkA C-terminal domain-like"/>
    <property type="match status" value="1"/>
</dbReference>
<evidence type="ECO:0000313" key="12">
    <source>
        <dbReference type="Proteomes" id="UP000486602"/>
    </source>
</evidence>
<dbReference type="InterPro" id="IPR006153">
    <property type="entry name" value="Cation/H_exchanger_TM"/>
</dbReference>
<dbReference type="InterPro" id="IPR036721">
    <property type="entry name" value="RCK_C_sf"/>
</dbReference>
<dbReference type="GO" id="GO:0008324">
    <property type="term" value="F:monoatomic cation transmembrane transporter activity"/>
    <property type="evidence" value="ECO:0007669"/>
    <property type="project" value="InterPro"/>
</dbReference>
<dbReference type="Pfam" id="PF02254">
    <property type="entry name" value="TrkA_N"/>
    <property type="match status" value="1"/>
</dbReference>
<feature type="transmembrane region" description="Helical" evidence="8">
    <location>
        <begin position="154"/>
        <end position="177"/>
    </location>
</feature>
<dbReference type="Gene3D" id="3.30.70.1450">
    <property type="entry name" value="Regulator of K+ conductance, C-terminal domain"/>
    <property type="match status" value="1"/>
</dbReference>
<keyword evidence="6 8" id="KW-1133">Transmembrane helix</keyword>
<comment type="caution">
    <text evidence="11">The sequence shown here is derived from an EMBL/GenBank/DDBJ whole genome shotgun (WGS) entry which is preliminary data.</text>
</comment>